<feature type="chain" id="PRO_5045791253" description="FAD linked oxidase N-terminal domain-containing protein" evidence="1">
    <location>
        <begin position="19"/>
        <end position="190"/>
    </location>
</feature>
<feature type="signal peptide" evidence="1">
    <location>
        <begin position="1"/>
        <end position="18"/>
    </location>
</feature>
<accession>A0ABR3F3A2</accession>
<evidence type="ECO:0000313" key="3">
    <source>
        <dbReference type="Proteomes" id="UP001465976"/>
    </source>
</evidence>
<proteinExistence type="predicted"/>
<dbReference type="SUPFAM" id="SSF56176">
    <property type="entry name" value="FAD-binding/transporter-associated domain-like"/>
    <property type="match status" value="1"/>
</dbReference>
<evidence type="ECO:0000313" key="2">
    <source>
        <dbReference type="EMBL" id="KAL0569699.1"/>
    </source>
</evidence>
<feature type="non-terminal residue" evidence="2">
    <location>
        <position position="190"/>
    </location>
</feature>
<dbReference type="InterPro" id="IPR036318">
    <property type="entry name" value="FAD-bd_PCMH-like_sf"/>
</dbReference>
<name>A0ABR3F3A2_9AGAR</name>
<gene>
    <name evidence="2" type="ORF">V5O48_012259</name>
</gene>
<dbReference type="Gene3D" id="3.30.465.10">
    <property type="match status" value="1"/>
</dbReference>
<dbReference type="InterPro" id="IPR016169">
    <property type="entry name" value="FAD-bd_PCMH_sub2"/>
</dbReference>
<dbReference type="Proteomes" id="UP001465976">
    <property type="component" value="Unassembled WGS sequence"/>
</dbReference>
<keyword evidence="3" id="KW-1185">Reference proteome</keyword>
<keyword evidence="1" id="KW-0732">Signal</keyword>
<comment type="caution">
    <text evidence="2">The sequence shown here is derived from an EMBL/GenBank/DDBJ whole genome shotgun (WGS) entry which is preliminary data.</text>
</comment>
<sequence>MSTRQFLILSALAIISLAQSPPSCRTFPTDDSWPATDVWDAFNRSIDGRLVKTIPVGTPCHDPNFDEQKCSIVQESWHQYEFHEAIPASIMDPIFLNQTCDPFTSRNQPCTLGNYVTYAVNVSSPDHIIKTVRFVKEHNVRFVVKNTGHDYLGRSTGAGAVSVWTHNLRDITWLPTYQSSEYTGPALKVS</sequence>
<evidence type="ECO:0008006" key="4">
    <source>
        <dbReference type="Google" id="ProtNLM"/>
    </source>
</evidence>
<evidence type="ECO:0000256" key="1">
    <source>
        <dbReference type="SAM" id="SignalP"/>
    </source>
</evidence>
<dbReference type="EMBL" id="JBAHYK010001067">
    <property type="protein sequence ID" value="KAL0569699.1"/>
    <property type="molecule type" value="Genomic_DNA"/>
</dbReference>
<reference evidence="2 3" key="1">
    <citation type="submission" date="2024-02" db="EMBL/GenBank/DDBJ databases">
        <title>A draft genome for the cacao thread blight pathogen Marasmius crinis-equi.</title>
        <authorList>
            <person name="Cohen S.P."/>
            <person name="Baruah I.K."/>
            <person name="Amoako-Attah I."/>
            <person name="Bukari Y."/>
            <person name="Meinhardt L.W."/>
            <person name="Bailey B.A."/>
        </authorList>
    </citation>
    <scope>NUCLEOTIDE SEQUENCE [LARGE SCALE GENOMIC DNA]</scope>
    <source>
        <strain evidence="2 3">GH-76</strain>
    </source>
</reference>
<protein>
    <recommendedName>
        <fullName evidence="4">FAD linked oxidase N-terminal domain-containing protein</fullName>
    </recommendedName>
</protein>
<organism evidence="2 3">
    <name type="scientific">Marasmius crinis-equi</name>
    <dbReference type="NCBI Taxonomy" id="585013"/>
    <lineage>
        <taxon>Eukaryota</taxon>
        <taxon>Fungi</taxon>
        <taxon>Dikarya</taxon>
        <taxon>Basidiomycota</taxon>
        <taxon>Agaricomycotina</taxon>
        <taxon>Agaricomycetes</taxon>
        <taxon>Agaricomycetidae</taxon>
        <taxon>Agaricales</taxon>
        <taxon>Marasmiineae</taxon>
        <taxon>Marasmiaceae</taxon>
        <taxon>Marasmius</taxon>
    </lineage>
</organism>